<keyword evidence="2" id="KW-1185">Reference proteome</keyword>
<evidence type="ECO:0000313" key="1">
    <source>
        <dbReference type="EMBL" id="KAK9004462.1"/>
    </source>
</evidence>
<evidence type="ECO:0000313" key="2">
    <source>
        <dbReference type="Proteomes" id="UP001396334"/>
    </source>
</evidence>
<dbReference type="Proteomes" id="UP001396334">
    <property type="component" value="Unassembled WGS sequence"/>
</dbReference>
<dbReference type="EMBL" id="JBBPBN010000031">
    <property type="protein sequence ID" value="KAK9004462.1"/>
    <property type="molecule type" value="Genomic_DNA"/>
</dbReference>
<name>A0ABR2QVH5_9ROSI</name>
<accession>A0ABR2QVH5</accession>
<comment type="caution">
    <text evidence="1">The sequence shown here is derived from an EMBL/GenBank/DDBJ whole genome shotgun (WGS) entry which is preliminary data.</text>
</comment>
<organism evidence="1 2">
    <name type="scientific">Hibiscus sabdariffa</name>
    <name type="common">roselle</name>
    <dbReference type="NCBI Taxonomy" id="183260"/>
    <lineage>
        <taxon>Eukaryota</taxon>
        <taxon>Viridiplantae</taxon>
        <taxon>Streptophyta</taxon>
        <taxon>Embryophyta</taxon>
        <taxon>Tracheophyta</taxon>
        <taxon>Spermatophyta</taxon>
        <taxon>Magnoliopsida</taxon>
        <taxon>eudicotyledons</taxon>
        <taxon>Gunneridae</taxon>
        <taxon>Pentapetalae</taxon>
        <taxon>rosids</taxon>
        <taxon>malvids</taxon>
        <taxon>Malvales</taxon>
        <taxon>Malvaceae</taxon>
        <taxon>Malvoideae</taxon>
        <taxon>Hibiscus</taxon>
    </lineage>
</organism>
<sequence>MPQRFYAKTKEVFKILVRVSFTVPTISSQMWETLVRNKDDSGEAEGMQWKTFSILVCVLLNRKIIASYKDMFPNMLDTRKGSKKRGFDNVSLANACALWLYPTLVPLEVKFIAKSNSHVSTERFLAVEASVDAKGKYTSSCFTGEESDLGVFMSIPSLSSSARILFM</sequence>
<gene>
    <name evidence="1" type="ORF">V6N11_002262</name>
</gene>
<proteinExistence type="predicted"/>
<reference evidence="1 2" key="1">
    <citation type="journal article" date="2024" name="G3 (Bethesda)">
        <title>Genome assembly of Hibiscus sabdariffa L. provides insights into metabolisms of medicinal natural products.</title>
        <authorList>
            <person name="Kim T."/>
        </authorList>
    </citation>
    <scope>NUCLEOTIDE SEQUENCE [LARGE SCALE GENOMIC DNA]</scope>
    <source>
        <strain evidence="1">TK-2024</strain>
        <tissue evidence="1">Old leaves</tissue>
    </source>
</reference>
<protein>
    <submittedName>
        <fullName evidence="1">Uncharacterized protein</fullName>
    </submittedName>
</protein>